<evidence type="ECO:0000256" key="1">
    <source>
        <dbReference type="SAM" id="MobiDB-lite"/>
    </source>
</evidence>
<dbReference type="EMBL" id="KZ451999">
    <property type="protein sequence ID" value="PKA53254.1"/>
    <property type="molecule type" value="Genomic_DNA"/>
</dbReference>
<evidence type="ECO:0000313" key="3">
    <source>
        <dbReference type="EMBL" id="PKA53254.1"/>
    </source>
</evidence>
<evidence type="ECO:0000256" key="2">
    <source>
        <dbReference type="SAM" id="Phobius"/>
    </source>
</evidence>
<dbReference type="OrthoDB" id="783427at2759"/>
<proteinExistence type="predicted"/>
<reference evidence="3 4" key="1">
    <citation type="journal article" date="2017" name="Nature">
        <title>The Apostasia genome and the evolution of orchids.</title>
        <authorList>
            <person name="Zhang G.Q."/>
            <person name="Liu K.W."/>
            <person name="Li Z."/>
            <person name="Lohaus R."/>
            <person name="Hsiao Y.Y."/>
            <person name="Niu S.C."/>
            <person name="Wang J.Y."/>
            <person name="Lin Y.C."/>
            <person name="Xu Q."/>
            <person name="Chen L.J."/>
            <person name="Yoshida K."/>
            <person name="Fujiwara S."/>
            <person name="Wang Z.W."/>
            <person name="Zhang Y.Q."/>
            <person name="Mitsuda N."/>
            <person name="Wang M."/>
            <person name="Liu G.H."/>
            <person name="Pecoraro L."/>
            <person name="Huang H.X."/>
            <person name="Xiao X.J."/>
            <person name="Lin M."/>
            <person name="Wu X.Y."/>
            <person name="Wu W.L."/>
            <person name="Chen Y.Y."/>
            <person name="Chang S.B."/>
            <person name="Sakamoto S."/>
            <person name="Ohme-Takagi M."/>
            <person name="Yagi M."/>
            <person name="Zeng S.J."/>
            <person name="Shen C.Y."/>
            <person name="Yeh C.M."/>
            <person name="Luo Y.B."/>
            <person name="Tsai W.C."/>
            <person name="Van de Peer Y."/>
            <person name="Liu Z.J."/>
        </authorList>
    </citation>
    <scope>NUCLEOTIDE SEQUENCE [LARGE SCALE GENOMIC DNA]</scope>
    <source>
        <strain evidence="4">cv. Shenzhen</strain>
        <tissue evidence="3">Stem</tissue>
    </source>
</reference>
<sequence>MQRQSLGSPNSKLQIHDAAGGGDGLEKEDNRFVSPAAESAAGEEDMKAEKKLIMRSRPKTDRSIHLIPVLTLVCFLILYLCSHDPSPNDLASAVGFSALIHHRGITATATGRVLAAEKTGSSGLRTHRALEEAGRFRHRRLGDP</sequence>
<keyword evidence="2" id="KW-0472">Membrane</keyword>
<keyword evidence="4" id="KW-1185">Reference proteome</keyword>
<keyword evidence="2" id="KW-1133">Transmembrane helix</keyword>
<dbReference type="AlphaFoldDB" id="A0A2I0ACI2"/>
<feature type="compositionally biased region" description="Polar residues" evidence="1">
    <location>
        <begin position="1"/>
        <end position="13"/>
    </location>
</feature>
<evidence type="ECO:0000313" key="4">
    <source>
        <dbReference type="Proteomes" id="UP000236161"/>
    </source>
</evidence>
<dbReference type="PANTHER" id="PTHR35297:SF2">
    <property type="entry name" value="PROTEIN, PUTATIVE-RELATED"/>
    <property type="match status" value="1"/>
</dbReference>
<feature type="region of interest" description="Disordered" evidence="1">
    <location>
        <begin position="1"/>
        <end position="46"/>
    </location>
</feature>
<feature type="transmembrane region" description="Helical" evidence="2">
    <location>
        <begin position="63"/>
        <end position="80"/>
    </location>
</feature>
<dbReference type="PANTHER" id="PTHR35297">
    <property type="entry name" value="PROTEIN, PUTATIVE-RELATED"/>
    <property type="match status" value="1"/>
</dbReference>
<accession>A0A2I0ACI2</accession>
<keyword evidence="2" id="KW-0812">Transmembrane</keyword>
<gene>
    <name evidence="3" type="ORF">AXF42_Ash009984</name>
</gene>
<dbReference type="STRING" id="1088818.A0A2I0ACI2"/>
<dbReference type="Proteomes" id="UP000236161">
    <property type="component" value="Unassembled WGS sequence"/>
</dbReference>
<organism evidence="3 4">
    <name type="scientific">Apostasia shenzhenica</name>
    <dbReference type="NCBI Taxonomy" id="1088818"/>
    <lineage>
        <taxon>Eukaryota</taxon>
        <taxon>Viridiplantae</taxon>
        <taxon>Streptophyta</taxon>
        <taxon>Embryophyta</taxon>
        <taxon>Tracheophyta</taxon>
        <taxon>Spermatophyta</taxon>
        <taxon>Magnoliopsida</taxon>
        <taxon>Liliopsida</taxon>
        <taxon>Asparagales</taxon>
        <taxon>Orchidaceae</taxon>
        <taxon>Apostasioideae</taxon>
        <taxon>Apostasia</taxon>
    </lineage>
</organism>
<name>A0A2I0ACI2_9ASPA</name>
<protein>
    <submittedName>
        <fullName evidence="3">Uncharacterized protein</fullName>
    </submittedName>
</protein>